<accession>A0A0F9QV12</accession>
<name>A0A0F9QV12_9ZZZZ</name>
<gene>
    <name evidence="1" type="ORF">LCGC14_1050500</name>
</gene>
<sequence>EIKMDEKLEQPTETCGLMLTYEGGVGVKVNLKATKEEVINAIQNWLSSDINTLIQFETTNPDAEEVLLFEPKRILAVILTKEFLMQSGRIIPAQLASPGALPTNFKH</sequence>
<proteinExistence type="predicted"/>
<comment type="caution">
    <text evidence="1">The sequence shown here is derived from an EMBL/GenBank/DDBJ whole genome shotgun (WGS) entry which is preliminary data.</text>
</comment>
<feature type="non-terminal residue" evidence="1">
    <location>
        <position position="1"/>
    </location>
</feature>
<reference evidence="1" key="1">
    <citation type="journal article" date="2015" name="Nature">
        <title>Complex archaea that bridge the gap between prokaryotes and eukaryotes.</title>
        <authorList>
            <person name="Spang A."/>
            <person name="Saw J.H."/>
            <person name="Jorgensen S.L."/>
            <person name="Zaremba-Niedzwiedzka K."/>
            <person name="Martijn J."/>
            <person name="Lind A.E."/>
            <person name="van Eijk R."/>
            <person name="Schleper C."/>
            <person name="Guy L."/>
            <person name="Ettema T.J."/>
        </authorList>
    </citation>
    <scope>NUCLEOTIDE SEQUENCE</scope>
</reference>
<protein>
    <submittedName>
        <fullName evidence="1">Uncharacterized protein</fullName>
    </submittedName>
</protein>
<evidence type="ECO:0000313" key="1">
    <source>
        <dbReference type="EMBL" id="KKN09063.1"/>
    </source>
</evidence>
<organism evidence="1">
    <name type="scientific">marine sediment metagenome</name>
    <dbReference type="NCBI Taxonomy" id="412755"/>
    <lineage>
        <taxon>unclassified sequences</taxon>
        <taxon>metagenomes</taxon>
        <taxon>ecological metagenomes</taxon>
    </lineage>
</organism>
<dbReference type="EMBL" id="LAZR01004387">
    <property type="protein sequence ID" value="KKN09063.1"/>
    <property type="molecule type" value="Genomic_DNA"/>
</dbReference>
<dbReference type="AlphaFoldDB" id="A0A0F9QV12"/>